<proteinExistence type="inferred from homology"/>
<feature type="transmembrane region" description="Helical" evidence="10">
    <location>
        <begin position="624"/>
        <end position="643"/>
    </location>
</feature>
<evidence type="ECO:0000256" key="4">
    <source>
        <dbReference type="ARBA" id="ARBA00022519"/>
    </source>
</evidence>
<dbReference type="GO" id="GO:0020037">
    <property type="term" value="F:heme binding"/>
    <property type="evidence" value="ECO:0007669"/>
    <property type="project" value="InterPro"/>
</dbReference>
<evidence type="ECO:0000256" key="6">
    <source>
        <dbReference type="ARBA" id="ARBA00022748"/>
    </source>
</evidence>
<evidence type="ECO:0000256" key="7">
    <source>
        <dbReference type="ARBA" id="ARBA00022989"/>
    </source>
</evidence>
<keyword evidence="8 10" id="KW-0472">Membrane</keyword>
<dbReference type="InterPro" id="IPR003568">
    <property type="entry name" value="Cyt_c_biogenesis_CcmF"/>
</dbReference>
<evidence type="ECO:0000259" key="11">
    <source>
        <dbReference type="Pfam" id="PF01578"/>
    </source>
</evidence>
<feature type="transmembrane region" description="Helical" evidence="10">
    <location>
        <begin position="103"/>
        <end position="121"/>
    </location>
</feature>
<dbReference type="Pfam" id="PF01578">
    <property type="entry name" value="Cytochrom_C_asm"/>
    <property type="match status" value="1"/>
</dbReference>
<keyword evidence="5 10" id="KW-0812">Transmembrane</keyword>
<dbReference type="PANTHER" id="PTHR43653">
    <property type="entry name" value="CYTOCHROME C ASSEMBLY PROTEIN-RELATED"/>
    <property type="match status" value="1"/>
</dbReference>
<evidence type="ECO:0000313" key="13">
    <source>
        <dbReference type="EMBL" id="OAM79346.1"/>
    </source>
</evidence>
<evidence type="ECO:0000256" key="2">
    <source>
        <dbReference type="ARBA" id="ARBA00009186"/>
    </source>
</evidence>
<protein>
    <submittedName>
        <fullName evidence="13">C-type cytochrome biogenesis protein CcmF</fullName>
    </submittedName>
</protein>
<evidence type="ECO:0000256" key="1">
    <source>
        <dbReference type="ARBA" id="ARBA00004429"/>
    </source>
</evidence>
<organism evidence="13 14">
    <name type="scientific">Devosia elaeis</name>
    <dbReference type="NCBI Taxonomy" id="1770058"/>
    <lineage>
        <taxon>Bacteria</taxon>
        <taxon>Pseudomonadati</taxon>
        <taxon>Pseudomonadota</taxon>
        <taxon>Alphaproteobacteria</taxon>
        <taxon>Hyphomicrobiales</taxon>
        <taxon>Devosiaceae</taxon>
        <taxon>Devosia</taxon>
    </lineage>
</organism>
<feature type="domain" description="Cytochrome c-type biogenesis protein CcmF C-terminal" evidence="12">
    <location>
        <begin position="322"/>
        <end position="646"/>
    </location>
</feature>
<evidence type="ECO:0000313" key="14">
    <source>
        <dbReference type="Proteomes" id="UP000078389"/>
    </source>
</evidence>
<comment type="function">
    <text evidence="9">Required for the biogenesis of c-type cytochromes. Possible subunit of a heme lyase.</text>
</comment>
<dbReference type="GO" id="GO:0015232">
    <property type="term" value="F:heme transmembrane transporter activity"/>
    <property type="evidence" value="ECO:0007669"/>
    <property type="project" value="InterPro"/>
</dbReference>
<dbReference type="InterPro" id="IPR003567">
    <property type="entry name" value="Cyt_c_biogenesis"/>
</dbReference>
<gene>
    <name evidence="13" type="ORF">A3840_03565</name>
</gene>
<evidence type="ECO:0000256" key="8">
    <source>
        <dbReference type="ARBA" id="ARBA00023136"/>
    </source>
</evidence>
<sequence length="665" mass="71016">MAAGGGRAVSIELGHFSLILAFAISLVSAFGGLLLWRRGERLALVLGQAAVLQFVLVAVAFLALVQAFVVSDFSLALAANHSHSLKPLIYKISGVWGNHEGSMLLWILILVLFGALVAAFGRRLPSDLASLVLGTQSLLVTAFAGFTLLTSNPFERLAVPPLEGADLNPILQDIGLAIHPPLLYAGYVGFSICFSFAVAALISGRIDQAWARWVRPWTMLSWVFLTLGIAMGSYWAYYELGWGGWWFWDPVENASFMPWLAGTALLHSALVMEKRNALKIWTIFLAIITFSLSLLGTFLVRSGILTSVHTFASDPTRGLVILSILAILIGGAFLLFAMRAPMLRQGGLFAPISREGALILNNLFLATAVGAVLVGTLYPLVLDALTGTTISVGAPFFDFTFGALMAPLLLVLPFGPLLAWKRADLVAAGQRLMGMAALAVFLAVLISALGGVSISLAPFGLLLGFWVSLGSVAELIERAKIGRIPLGESLRRLAGLPRSIWSTAIGHLGLGLTVLGIVSVSAWETEIVTTLNPGETTELAGYSIAFDSFEQIPGPNYLADTGIFTVTAPGGGTARLDAERRIYVASGTPTTEAAIQTYGLSQLYLQLGEPLDDTHVIRVWHKPYILLIWIGCLVMSGAGILSLTDRRLRLGAPQRARKAAPEAAS</sequence>
<feature type="transmembrane region" description="Helical" evidence="10">
    <location>
        <begin position="280"/>
        <end position="299"/>
    </location>
</feature>
<feature type="transmembrane region" description="Helical" evidence="10">
    <location>
        <begin position="182"/>
        <end position="202"/>
    </location>
</feature>
<dbReference type="STRING" id="1770058.A3840_03565"/>
<evidence type="ECO:0000256" key="10">
    <source>
        <dbReference type="SAM" id="Phobius"/>
    </source>
</evidence>
<evidence type="ECO:0000259" key="12">
    <source>
        <dbReference type="Pfam" id="PF16327"/>
    </source>
</evidence>
<feature type="transmembrane region" description="Helical" evidence="10">
    <location>
        <begin position="214"/>
        <end position="236"/>
    </location>
</feature>
<feature type="domain" description="Cytochrome c assembly protein" evidence="11">
    <location>
        <begin position="96"/>
        <end position="302"/>
    </location>
</feature>
<comment type="subcellular location">
    <subcellularLocation>
        <location evidence="1">Cell inner membrane</location>
        <topology evidence="1">Multi-pass membrane protein</topology>
    </subcellularLocation>
</comment>
<dbReference type="EMBL" id="LVVY01000063">
    <property type="protein sequence ID" value="OAM79346.1"/>
    <property type="molecule type" value="Genomic_DNA"/>
</dbReference>
<keyword evidence="14" id="KW-1185">Reference proteome</keyword>
<dbReference type="AlphaFoldDB" id="A0A178I4Z7"/>
<feature type="transmembrane region" description="Helical" evidence="10">
    <location>
        <begin position="256"/>
        <end position="273"/>
    </location>
</feature>
<feature type="transmembrane region" description="Helical" evidence="10">
    <location>
        <begin position="43"/>
        <end position="69"/>
    </location>
</feature>
<evidence type="ECO:0000256" key="3">
    <source>
        <dbReference type="ARBA" id="ARBA00022475"/>
    </source>
</evidence>
<reference evidence="13 14" key="1">
    <citation type="submission" date="2016-03" db="EMBL/GenBank/DDBJ databases">
        <title>Genome sequencing of Devosia sp. S37.</title>
        <authorList>
            <person name="Mohd Nor M."/>
        </authorList>
    </citation>
    <scope>NUCLEOTIDE SEQUENCE [LARGE SCALE GENOMIC DNA]</scope>
    <source>
        <strain evidence="13 14">S37</strain>
    </source>
</reference>
<evidence type="ECO:0000256" key="9">
    <source>
        <dbReference type="ARBA" id="ARBA00037230"/>
    </source>
</evidence>
<feature type="transmembrane region" description="Helical" evidence="10">
    <location>
        <begin position="432"/>
        <end position="450"/>
    </location>
</feature>
<keyword evidence="4" id="KW-0997">Cell inner membrane</keyword>
<dbReference type="Proteomes" id="UP000078389">
    <property type="component" value="Unassembled WGS sequence"/>
</dbReference>
<dbReference type="InterPro" id="IPR002541">
    <property type="entry name" value="Cyt_c_assembly"/>
</dbReference>
<dbReference type="InterPro" id="IPR032523">
    <property type="entry name" value="CcmF_C"/>
</dbReference>
<keyword evidence="7 10" id="KW-1133">Transmembrane helix</keyword>
<feature type="transmembrane region" description="Helical" evidence="10">
    <location>
        <begin position="500"/>
        <end position="523"/>
    </location>
</feature>
<dbReference type="PANTHER" id="PTHR43653:SF1">
    <property type="entry name" value="CYTOCHROME C-TYPE BIOGENESIS PROTEIN CCMF"/>
    <property type="match status" value="1"/>
</dbReference>
<dbReference type="GO" id="GO:0005886">
    <property type="term" value="C:plasma membrane"/>
    <property type="evidence" value="ECO:0007669"/>
    <property type="project" value="UniProtKB-SubCell"/>
</dbReference>
<accession>A0A178I4Z7</accession>
<evidence type="ECO:0000256" key="5">
    <source>
        <dbReference type="ARBA" id="ARBA00022692"/>
    </source>
</evidence>
<dbReference type="PRINTS" id="PR01410">
    <property type="entry name" value="CCBIOGENESIS"/>
</dbReference>
<dbReference type="NCBIfam" id="TIGR00353">
    <property type="entry name" value="nrfE"/>
    <property type="match status" value="1"/>
</dbReference>
<keyword evidence="3" id="KW-1003">Cell membrane</keyword>
<name>A0A178I4Z7_9HYPH</name>
<comment type="similarity">
    <text evidence="2">Belongs to the CcmF/CycK/Ccl1/NrfE/CcsA family.</text>
</comment>
<feature type="transmembrane region" description="Helical" evidence="10">
    <location>
        <begin position="401"/>
        <end position="420"/>
    </location>
</feature>
<feature type="transmembrane region" description="Helical" evidence="10">
    <location>
        <begin position="128"/>
        <end position="149"/>
    </location>
</feature>
<feature type="transmembrane region" description="Helical" evidence="10">
    <location>
        <begin position="16"/>
        <end position="36"/>
    </location>
</feature>
<dbReference type="NCBIfam" id="NF007691">
    <property type="entry name" value="PRK10369.1"/>
    <property type="match status" value="1"/>
</dbReference>
<dbReference type="Pfam" id="PF16327">
    <property type="entry name" value="CcmF_C"/>
    <property type="match status" value="1"/>
</dbReference>
<comment type="caution">
    <text evidence="13">The sequence shown here is derived from an EMBL/GenBank/DDBJ whole genome shotgun (WGS) entry which is preliminary data.</text>
</comment>
<dbReference type="PRINTS" id="PR01411">
    <property type="entry name" value="CCMFBIOGNSIS"/>
</dbReference>
<dbReference type="GO" id="GO:0017004">
    <property type="term" value="P:cytochrome complex assembly"/>
    <property type="evidence" value="ECO:0007669"/>
    <property type="project" value="UniProtKB-KW"/>
</dbReference>
<keyword evidence="6" id="KW-0201">Cytochrome c-type biogenesis</keyword>
<feature type="transmembrane region" description="Helical" evidence="10">
    <location>
        <begin position="319"/>
        <end position="338"/>
    </location>
</feature>
<feature type="transmembrane region" description="Helical" evidence="10">
    <location>
        <begin position="359"/>
        <end position="381"/>
    </location>
</feature>